<comment type="caution">
    <text evidence="1">The sequence shown here is derived from an EMBL/GenBank/DDBJ whole genome shotgun (WGS) entry which is preliminary data.</text>
</comment>
<keyword evidence="2" id="KW-1185">Reference proteome</keyword>
<protein>
    <recommendedName>
        <fullName evidence="3">LysR family transcriptional regulator</fullName>
    </recommendedName>
</protein>
<evidence type="ECO:0000313" key="1">
    <source>
        <dbReference type="EMBL" id="MCY1083432.1"/>
    </source>
</evidence>
<organism evidence="1 2">
    <name type="scientific">Archangium lansingense</name>
    <dbReference type="NCBI Taxonomy" id="2995310"/>
    <lineage>
        <taxon>Bacteria</taxon>
        <taxon>Pseudomonadati</taxon>
        <taxon>Myxococcota</taxon>
        <taxon>Myxococcia</taxon>
        <taxon>Myxococcales</taxon>
        <taxon>Cystobacterineae</taxon>
        <taxon>Archangiaceae</taxon>
        <taxon>Archangium</taxon>
    </lineage>
</organism>
<dbReference type="EMBL" id="JAPNKA010000001">
    <property type="protein sequence ID" value="MCY1083432.1"/>
    <property type="molecule type" value="Genomic_DNA"/>
</dbReference>
<proteinExistence type="predicted"/>
<evidence type="ECO:0008006" key="3">
    <source>
        <dbReference type="Google" id="ProtNLM"/>
    </source>
</evidence>
<dbReference type="RefSeq" id="WP_267541961.1">
    <property type="nucleotide sequence ID" value="NZ_JAPNKA010000001.1"/>
</dbReference>
<dbReference type="Proteomes" id="UP001207654">
    <property type="component" value="Unassembled WGS sequence"/>
</dbReference>
<accession>A0ABT4ANZ8</accession>
<name>A0ABT4ANZ8_9BACT</name>
<dbReference type="Gene3D" id="3.40.190.10">
    <property type="entry name" value="Periplasmic binding protein-like II"/>
    <property type="match status" value="1"/>
</dbReference>
<reference evidence="1 2" key="1">
    <citation type="submission" date="2022-11" db="EMBL/GenBank/DDBJ databases">
        <title>Minimal conservation of predation-associated metabolite biosynthetic gene clusters underscores biosynthetic potential of Myxococcota including descriptions for ten novel species: Archangium lansinium sp. nov., Myxococcus landrumus sp. nov., Nannocystis bai.</title>
        <authorList>
            <person name="Ahearne A."/>
            <person name="Stevens C."/>
            <person name="Phillips K."/>
        </authorList>
    </citation>
    <scope>NUCLEOTIDE SEQUENCE [LARGE SCALE GENOMIC DNA]</scope>
    <source>
        <strain evidence="1 2">MIWBW</strain>
    </source>
</reference>
<gene>
    <name evidence="1" type="ORF">OV287_54245</name>
</gene>
<sequence>MACRSAGFEPILGHEAPQRSSIAPLIAAGLGVSVVPASLAQVRVPGVT</sequence>
<evidence type="ECO:0000313" key="2">
    <source>
        <dbReference type="Proteomes" id="UP001207654"/>
    </source>
</evidence>